<evidence type="ECO:0000256" key="1">
    <source>
        <dbReference type="SAM" id="SignalP"/>
    </source>
</evidence>
<name>A0A1B8ZUS7_9FLAO</name>
<protein>
    <recommendedName>
        <fullName evidence="4">Lipoprotein</fullName>
    </recommendedName>
</protein>
<feature type="chain" id="PRO_5008621312" description="Lipoprotein" evidence="1">
    <location>
        <begin position="25"/>
        <end position="178"/>
    </location>
</feature>
<keyword evidence="1" id="KW-0732">Signal</keyword>
<evidence type="ECO:0000313" key="3">
    <source>
        <dbReference type="Proteomes" id="UP000093432"/>
    </source>
</evidence>
<evidence type="ECO:0000313" key="2">
    <source>
        <dbReference type="EMBL" id="OCA75346.1"/>
    </source>
</evidence>
<dbReference type="AlphaFoldDB" id="A0A1B8ZUS7"/>
<reference evidence="3" key="1">
    <citation type="submission" date="2016-07" db="EMBL/GenBank/DDBJ databases">
        <authorList>
            <person name="Florea S."/>
            <person name="Webb J.S."/>
            <person name="Jaromczyk J."/>
            <person name="Schardl C.L."/>
        </authorList>
    </citation>
    <scope>NUCLEOTIDE SEQUENCE [LARGE SCALE GENOMIC DNA]</scope>
    <source>
        <strain evidence="3">CC-VM-7</strain>
    </source>
</reference>
<organism evidence="2 3">
    <name type="scientific">Chryseobacterium arthrosphaerae</name>
    <dbReference type="NCBI Taxonomy" id="651561"/>
    <lineage>
        <taxon>Bacteria</taxon>
        <taxon>Pseudomonadati</taxon>
        <taxon>Bacteroidota</taxon>
        <taxon>Flavobacteriia</taxon>
        <taxon>Flavobacteriales</taxon>
        <taxon>Weeksellaceae</taxon>
        <taxon>Chryseobacterium group</taxon>
        <taxon>Chryseobacterium</taxon>
    </lineage>
</organism>
<comment type="caution">
    <text evidence="2">The sequence shown here is derived from an EMBL/GenBank/DDBJ whole genome shotgun (WGS) entry which is preliminary data.</text>
</comment>
<evidence type="ECO:0008006" key="4">
    <source>
        <dbReference type="Google" id="ProtNLM"/>
    </source>
</evidence>
<accession>A0A1B8ZUS7</accession>
<gene>
    <name evidence="2" type="ORF">BBI00_13835</name>
</gene>
<dbReference type="PROSITE" id="PS51257">
    <property type="entry name" value="PROKAR_LIPOPROTEIN"/>
    <property type="match status" value="1"/>
</dbReference>
<dbReference type="EMBL" id="MAYG01000001">
    <property type="protein sequence ID" value="OCA75346.1"/>
    <property type="molecule type" value="Genomic_DNA"/>
</dbReference>
<feature type="signal peptide" evidence="1">
    <location>
        <begin position="1"/>
        <end position="24"/>
    </location>
</feature>
<sequence length="178" mass="21049">MIIKMKKVILIITCFIFISCSTQMKLNKSNEIDILINAPWKFEENYNISYIIKNKSSKTYIIDPYGFSGDSYWLFNNEKLNPIDYLRGYYTRYTDDDCKNTLIILKPKQKIDTTLNLNYREKSIYNLSKPGKYIWNIKSNHSRKNSMPLTCKSYINTLEKKGYIMLEDSIVAKIPFIK</sequence>
<dbReference type="Proteomes" id="UP000093432">
    <property type="component" value="Unassembled WGS sequence"/>
</dbReference>
<proteinExistence type="predicted"/>
<dbReference type="STRING" id="651561.BBI00_13835"/>